<gene>
    <name evidence="2" type="ORF">EVAR_35510_1</name>
</gene>
<evidence type="ECO:0000313" key="2">
    <source>
        <dbReference type="EMBL" id="GBP58731.1"/>
    </source>
</evidence>
<feature type="region of interest" description="Disordered" evidence="1">
    <location>
        <begin position="143"/>
        <end position="178"/>
    </location>
</feature>
<dbReference type="STRING" id="151549.A0A4C1X4T0"/>
<dbReference type="GO" id="GO:0003964">
    <property type="term" value="F:RNA-directed DNA polymerase activity"/>
    <property type="evidence" value="ECO:0007669"/>
    <property type="project" value="UniProtKB-KW"/>
</dbReference>
<protein>
    <submittedName>
        <fullName evidence="2">RNA-directed DNA polymerase from mobile element jockey</fullName>
    </submittedName>
</protein>
<comment type="caution">
    <text evidence="2">The sequence shown here is derived from an EMBL/GenBank/DDBJ whole genome shotgun (WGS) entry which is preliminary data.</text>
</comment>
<keyword evidence="3" id="KW-1185">Reference proteome</keyword>
<dbReference type="EMBL" id="BGZK01000743">
    <property type="protein sequence ID" value="GBP58731.1"/>
    <property type="molecule type" value="Genomic_DNA"/>
</dbReference>
<name>A0A4C1X4T0_EUMVA</name>
<evidence type="ECO:0000256" key="1">
    <source>
        <dbReference type="SAM" id="MobiDB-lite"/>
    </source>
</evidence>
<reference evidence="2 3" key="1">
    <citation type="journal article" date="2019" name="Commun. Biol.">
        <title>The bagworm genome reveals a unique fibroin gene that provides high tensile strength.</title>
        <authorList>
            <person name="Kono N."/>
            <person name="Nakamura H."/>
            <person name="Ohtoshi R."/>
            <person name="Tomita M."/>
            <person name="Numata K."/>
            <person name="Arakawa K."/>
        </authorList>
    </citation>
    <scope>NUCLEOTIDE SEQUENCE [LARGE SCALE GENOMIC DNA]</scope>
</reference>
<keyword evidence="2" id="KW-0548">Nucleotidyltransferase</keyword>
<feature type="compositionally biased region" description="Basic and acidic residues" evidence="1">
    <location>
        <begin position="143"/>
        <end position="152"/>
    </location>
</feature>
<evidence type="ECO:0000313" key="3">
    <source>
        <dbReference type="Proteomes" id="UP000299102"/>
    </source>
</evidence>
<sequence length="178" mass="20400">MIPQVDHVIQMSHAARAKLRPVLASRLSIRTKLAIYKCYIRSRLTYTAPAWYALCSKLQRHRLQAQQNIVLRMISGTGWYVKNDVMARDLKVETLEEFVKMLARRAFSRADAGPYTSLRNLGPHYDRSMKGYQLARALVSKSSNEERCKLTDTGRQTNSRHKGLTQENSVPPEKMSGF</sequence>
<keyword evidence="2" id="KW-0695">RNA-directed DNA polymerase</keyword>
<organism evidence="2 3">
    <name type="scientific">Eumeta variegata</name>
    <name type="common">Bagworm moth</name>
    <name type="synonym">Eumeta japonica</name>
    <dbReference type="NCBI Taxonomy" id="151549"/>
    <lineage>
        <taxon>Eukaryota</taxon>
        <taxon>Metazoa</taxon>
        <taxon>Ecdysozoa</taxon>
        <taxon>Arthropoda</taxon>
        <taxon>Hexapoda</taxon>
        <taxon>Insecta</taxon>
        <taxon>Pterygota</taxon>
        <taxon>Neoptera</taxon>
        <taxon>Endopterygota</taxon>
        <taxon>Lepidoptera</taxon>
        <taxon>Glossata</taxon>
        <taxon>Ditrysia</taxon>
        <taxon>Tineoidea</taxon>
        <taxon>Psychidae</taxon>
        <taxon>Oiketicinae</taxon>
        <taxon>Eumeta</taxon>
    </lineage>
</organism>
<accession>A0A4C1X4T0</accession>
<proteinExistence type="predicted"/>
<dbReference type="OrthoDB" id="412981at2759"/>
<dbReference type="AlphaFoldDB" id="A0A4C1X4T0"/>
<dbReference type="Proteomes" id="UP000299102">
    <property type="component" value="Unassembled WGS sequence"/>
</dbReference>
<keyword evidence="2" id="KW-0808">Transferase</keyword>